<name>A0AA43QLZ9_9LECA</name>
<reference evidence="9" key="1">
    <citation type="journal article" date="2023" name="Genome Biol. Evol.">
        <title>First Whole Genome Sequence and Flow Cytometry Genome Size Data for the Lichen-Forming Fungus Ramalina farinacea (Ascomycota).</title>
        <authorList>
            <person name="Llewellyn T."/>
            <person name="Mian S."/>
            <person name="Hill R."/>
            <person name="Leitch I.J."/>
            <person name="Gaya E."/>
        </authorList>
    </citation>
    <scope>NUCLEOTIDE SEQUENCE</scope>
    <source>
        <strain evidence="9">LIQ254RAFAR</strain>
    </source>
</reference>
<evidence type="ECO:0000256" key="4">
    <source>
        <dbReference type="ARBA" id="ARBA00022801"/>
    </source>
</evidence>
<dbReference type="PANTHER" id="PTHR34142">
    <property type="entry name" value="ENDO-BETA-1,4-GLUCANASE A"/>
    <property type="match status" value="1"/>
</dbReference>
<comment type="caution">
    <text evidence="9">The sequence shown here is derived from an EMBL/GenBank/DDBJ whole genome shotgun (WGS) entry which is preliminary data.</text>
</comment>
<protein>
    <recommendedName>
        <fullName evidence="3">cellulase</fullName>
        <ecNumber evidence="3">3.2.1.4</ecNumber>
    </recommendedName>
</protein>
<dbReference type="Gene3D" id="3.20.20.80">
    <property type="entry name" value="Glycosidases"/>
    <property type="match status" value="1"/>
</dbReference>
<organism evidence="9 10">
    <name type="scientific">Ramalina farinacea</name>
    <dbReference type="NCBI Taxonomy" id="258253"/>
    <lineage>
        <taxon>Eukaryota</taxon>
        <taxon>Fungi</taxon>
        <taxon>Dikarya</taxon>
        <taxon>Ascomycota</taxon>
        <taxon>Pezizomycotina</taxon>
        <taxon>Lecanoromycetes</taxon>
        <taxon>OSLEUM clade</taxon>
        <taxon>Lecanoromycetidae</taxon>
        <taxon>Lecanorales</taxon>
        <taxon>Lecanorineae</taxon>
        <taxon>Ramalinaceae</taxon>
        <taxon>Ramalina</taxon>
    </lineage>
</organism>
<dbReference type="Pfam" id="PF00150">
    <property type="entry name" value="Cellulase"/>
    <property type="match status" value="1"/>
</dbReference>
<evidence type="ECO:0000256" key="6">
    <source>
        <dbReference type="RuleBase" id="RU361153"/>
    </source>
</evidence>
<proteinExistence type="inferred from homology"/>
<dbReference type="InterPro" id="IPR001547">
    <property type="entry name" value="Glyco_hydro_5"/>
</dbReference>
<dbReference type="Proteomes" id="UP001161017">
    <property type="component" value="Unassembled WGS sequence"/>
</dbReference>
<evidence type="ECO:0000256" key="1">
    <source>
        <dbReference type="ARBA" id="ARBA00000966"/>
    </source>
</evidence>
<dbReference type="GO" id="GO:0008810">
    <property type="term" value="F:cellulase activity"/>
    <property type="evidence" value="ECO:0007669"/>
    <property type="project" value="UniProtKB-EC"/>
</dbReference>
<dbReference type="SUPFAM" id="SSF51445">
    <property type="entry name" value="(Trans)glycosidases"/>
    <property type="match status" value="1"/>
</dbReference>
<feature type="domain" description="Glycoside hydrolase family 5" evidence="8">
    <location>
        <begin position="28"/>
        <end position="219"/>
    </location>
</feature>
<comment type="similarity">
    <text evidence="2 6">Belongs to the glycosyl hydrolase 5 (cellulase A) family.</text>
</comment>
<dbReference type="EC" id="3.2.1.4" evidence="3"/>
<dbReference type="GO" id="GO:0009251">
    <property type="term" value="P:glucan catabolic process"/>
    <property type="evidence" value="ECO:0007669"/>
    <property type="project" value="TreeGrafter"/>
</dbReference>
<evidence type="ECO:0000313" key="9">
    <source>
        <dbReference type="EMBL" id="MDI1486755.1"/>
    </source>
</evidence>
<dbReference type="EMBL" id="JAPUFD010000004">
    <property type="protein sequence ID" value="MDI1486755.1"/>
    <property type="molecule type" value="Genomic_DNA"/>
</dbReference>
<keyword evidence="10" id="KW-1185">Reference proteome</keyword>
<comment type="catalytic activity">
    <reaction evidence="1">
        <text>Endohydrolysis of (1-&gt;4)-beta-D-glucosidic linkages in cellulose, lichenin and cereal beta-D-glucans.</text>
        <dbReference type="EC" id="3.2.1.4"/>
    </reaction>
</comment>
<keyword evidence="5 6" id="KW-0326">Glycosidase</keyword>
<dbReference type="InterPro" id="IPR018087">
    <property type="entry name" value="Glyco_hydro_5_CS"/>
</dbReference>
<evidence type="ECO:0000259" key="8">
    <source>
        <dbReference type="Pfam" id="PF00150"/>
    </source>
</evidence>
<gene>
    <name evidence="9" type="primary">EGL2</name>
    <name evidence="9" type="ORF">OHK93_006016</name>
</gene>
<dbReference type="PROSITE" id="PS00659">
    <property type="entry name" value="GLYCOSYL_HYDROL_F5"/>
    <property type="match status" value="1"/>
</dbReference>
<dbReference type="AlphaFoldDB" id="A0AA43QLZ9"/>
<evidence type="ECO:0000256" key="2">
    <source>
        <dbReference type="ARBA" id="ARBA00005641"/>
    </source>
</evidence>
<feature type="region of interest" description="Disordered" evidence="7">
    <location>
        <begin position="1"/>
        <end position="31"/>
    </location>
</feature>
<dbReference type="PANTHER" id="PTHR34142:SF5">
    <property type="entry name" value="CBM1 DOMAIN-CONTAINING PROTEIN"/>
    <property type="match status" value="1"/>
</dbReference>
<evidence type="ECO:0000256" key="3">
    <source>
        <dbReference type="ARBA" id="ARBA00012601"/>
    </source>
</evidence>
<evidence type="ECO:0000256" key="7">
    <source>
        <dbReference type="SAM" id="MobiDB-lite"/>
    </source>
</evidence>
<accession>A0AA43QLZ9</accession>
<keyword evidence="4 6" id="KW-0378">Hydrolase</keyword>
<sequence length="227" mass="24018">MPESTSQASILAVGSGCNPGSSDPTNGGDKQMQHFVSVDKQNIFRLPVGWEYLVDTPGGPLNQANFKYYDNLVQSCIKLGVHCIIDIHNYARWNGQIIGQGGPTNADFANTWSQLATAYKGDANVIMGIMNEPHEVEIGPWAETVQAAVTAIRNAGATTQMILLPGNDWTSSGASVSDGSAAALLKVTNPSGDTKGLIYDFHNYFDSGSGTSTGCISNKISDGFTPP</sequence>
<evidence type="ECO:0000313" key="10">
    <source>
        <dbReference type="Proteomes" id="UP001161017"/>
    </source>
</evidence>
<evidence type="ECO:0000256" key="5">
    <source>
        <dbReference type="ARBA" id="ARBA00023295"/>
    </source>
</evidence>
<dbReference type="InterPro" id="IPR017853">
    <property type="entry name" value="GH"/>
</dbReference>